<protein>
    <submittedName>
        <fullName evidence="2">CoA transferase</fullName>
    </submittedName>
</protein>
<dbReference type="AlphaFoldDB" id="A0A967EVC6"/>
<dbReference type="Gene3D" id="3.30.1540.10">
    <property type="entry name" value="formyl-coa transferase, domain 3"/>
    <property type="match status" value="1"/>
</dbReference>
<reference evidence="2" key="1">
    <citation type="submission" date="2020-03" db="EMBL/GenBank/DDBJ databases">
        <title>Genome of Pelagibius litoralis DSM 21314T.</title>
        <authorList>
            <person name="Wang G."/>
        </authorList>
    </citation>
    <scope>NUCLEOTIDE SEQUENCE</scope>
    <source>
        <strain evidence="2">DSM 21314</strain>
    </source>
</reference>
<dbReference type="InterPro" id="IPR023606">
    <property type="entry name" value="CoA-Trfase_III_dom_1_sf"/>
</dbReference>
<dbReference type="PANTHER" id="PTHR48228">
    <property type="entry name" value="SUCCINYL-COA--D-CITRAMALATE COA-TRANSFERASE"/>
    <property type="match status" value="1"/>
</dbReference>
<dbReference type="RefSeq" id="WP_167221413.1">
    <property type="nucleotide sequence ID" value="NZ_JAAQPH010000002.1"/>
</dbReference>
<name>A0A967EVC6_9PROT</name>
<dbReference type="InterPro" id="IPR003673">
    <property type="entry name" value="CoA-Trfase_fam_III"/>
</dbReference>
<keyword evidence="2" id="KW-0808">Transferase</keyword>
<dbReference type="Proteomes" id="UP000761264">
    <property type="component" value="Unassembled WGS sequence"/>
</dbReference>
<accession>A0A967EVC6</accession>
<evidence type="ECO:0000313" key="3">
    <source>
        <dbReference type="Proteomes" id="UP000761264"/>
    </source>
</evidence>
<evidence type="ECO:0000256" key="1">
    <source>
        <dbReference type="SAM" id="MobiDB-lite"/>
    </source>
</evidence>
<evidence type="ECO:0000313" key="2">
    <source>
        <dbReference type="EMBL" id="NIA67654.1"/>
    </source>
</evidence>
<gene>
    <name evidence="2" type="ORF">HBA54_03540</name>
</gene>
<dbReference type="InterPro" id="IPR044855">
    <property type="entry name" value="CoA-Trfase_III_dom3_sf"/>
</dbReference>
<sequence>MTAAFTTTAPQPPEQVLREILELGGLDGSRAEAVTLTGQDPVLPSSFAVGSVAQTTIAATAVAAAELWRLRGGRPQDIAVDMGHAAIEFRSERYLTVDGQPPKNPWDPLAGAYRTGDGRWVRLHTNFAHHRDGILALLDCANDREAVQHALNSWKAADFETAVAERGLVATMMRSPEEWLDTPQGQALARQPLVSFERIAGSPTEAPPPAERPLAGLRVMDLTRIIAGPIAGRALAAHGAEVMRITGPHLPFIEASVIDCGRGKLSTHVDLRSEEGRRDLTALLRKADVFVQGYRPGAFADRGFGPTEAAAIRPGIIYVSLSAYGFEGPWAGRRGFDSLVQTASGINHAEAEAAGTESPKALPCQALDHGAGYLMAFGAIAGLRKRALEGGSWHIRVSLARCGRWLQSLGRVAGGHDCPEPDETAVAELLEQSESGFGSLSAVRHSARMSETAPAFDRPSAPLGSHPACWPD</sequence>
<dbReference type="Gene3D" id="3.40.50.10540">
    <property type="entry name" value="Crotonobetainyl-coa:carnitine coa-transferase, domain 1"/>
    <property type="match status" value="2"/>
</dbReference>
<proteinExistence type="predicted"/>
<dbReference type="EMBL" id="JAAQPH010000002">
    <property type="protein sequence ID" value="NIA67654.1"/>
    <property type="molecule type" value="Genomic_DNA"/>
</dbReference>
<organism evidence="2 3">
    <name type="scientific">Pelagibius litoralis</name>
    <dbReference type="NCBI Taxonomy" id="374515"/>
    <lineage>
        <taxon>Bacteria</taxon>
        <taxon>Pseudomonadati</taxon>
        <taxon>Pseudomonadota</taxon>
        <taxon>Alphaproteobacteria</taxon>
        <taxon>Rhodospirillales</taxon>
        <taxon>Rhodovibrionaceae</taxon>
        <taxon>Pelagibius</taxon>
    </lineage>
</organism>
<comment type="caution">
    <text evidence="2">The sequence shown here is derived from an EMBL/GenBank/DDBJ whole genome shotgun (WGS) entry which is preliminary data.</text>
</comment>
<feature type="region of interest" description="Disordered" evidence="1">
    <location>
        <begin position="450"/>
        <end position="472"/>
    </location>
</feature>
<dbReference type="SUPFAM" id="SSF89796">
    <property type="entry name" value="CoA-transferase family III (CaiB/BaiF)"/>
    <property type="match status" value="2"/>
</dbReference>
<dbReference type="InterPro" id="IPR050509">
    <property type="entry name" value="CoA-transferase_III"/>
</dbReference>
<dbReference type="PANTHER" id="PTHR48228:SF4">
    <property type="entry name" value="BLR3030 PROTEIN"/>
    <property type="match status" value="1"/>
</dbReference>
<dbReference type="Pfam" id="PF02515">
    <property type="entry name" value="CoA_transf_3"/>
    <property type="match status" value="2"/>
</dbReference>
<keyword evidence="3" id="KW-1185">Reference proteome</keyword>
<dbReference type="GO" id="GO:0016740">
    <property type="term" value="F:transferase activity"/>
    <property type="evidence" value="ECO:0007669"/>
    <property type="project" value="UniProtKB-KW"/>
</dbReference>